<dbReference type="Pfam" id="PF14450">
    <property type="entry name" value="FtsA"/>
    <property type="match status" value="1"/>
</dbReference>
<feature type="compositionally biased region" description="Polar residues" evidence="1">
    <location>
        <begin position="437"/>
        <end position="446"/>
    </location>
</feature>
<feature type="region of interest" description="Disordered" evidence="1">
    <location>
        <begin position="431"/>
        <end position="477"/>
    </location>
</feature>
<name>A0A0A2G9E9_9PORP</name>
<dbReference type="GO" id="GO:0051301">
    <property type="term" value="P:cell division"/>
    <property type="evidence" value="ECO:0007669"/>
    <property type="project" value="InterPro"/>
</dbReference>
<dbReference type="SMART" id="SM00842">
    <property type="entry name" value="FtsA"/>
    <property type="match status" value="1"/>
</dbReference>
<dbReference type="GO" id="GO:0009898">
    <property type="term" value="C:cytoplasmic side of plasma membrane"/>
    <property type="evidence" value="ECO:0007669"/>
    <property type="project" value="TreeGrafter"/>
</dbReference>
<dbReference type="AlphaFoldDB" id="A0A0A2G9E9"/>
<dbReference type="PANTHER" id="PTHR32432:SF4">
    <property type="entry name" value="CELL DIVISION PROTEIN FTSA"/>
    <property type="match status" value="1"/>
</dbReference>
<keyword evidence="4" id="KW-1185">Reference proteome</keyword>
<dbReference type="GO" id="GO:0032153">
    <property type="term" value="C:cell division site"/>
    <property type="evidence" value="ECO:0007669"/>
    <property type="project" value="TreeGrafter"/>
</dbReference>
<evidence type="ECO:0000313" key="3">
    <source>
        <dbReference type="EMBL" id="KGN99025.1"/>
    </source>
</evidence>
<protein>
    <recommendedName>
        <fullName evidence="2">SHS2 domain-containing protein</fullName>
    </recommendedName>
</protein>
<dbReference type="InterPro" id="IPR043129">
    <property type="entry name" value="ATPase_NBD"/>
</dbReference>
<dbReference type="InterPro" id="IPR050696">
    <property type="entry name" value="FtsA/MreB"/>
</dbReference>
<reference evidence="3 4" key="1">
    <citation type="submission" date="2014-08" db="EMBL/GenBank/DDBJ databases">
        <title>Porphyromonas gingivicanis strain:COT-022_OH1391 Genome sequencing.</title>
        <authorList>
            <person name="Wallis C."/>
            <person name="Deusch O."/>
            <person name="O'Flynn C."/>
            <person name="Davis I."/>
            <person name="Jospin G."/>
            <person name="Darling A.E."/>
            <person name="Coil D.A."/>
            <person name="Alexiev A."/>
            <person name="Horsfall A."/>
            <person name="Kirkwood N."/>
            <person name="Harris S."/>
            <person name="Eisen J.A."/>
        </authorList>
    </citation>
    <scope>NUCLEOTIDE SEQUENCE [LARGE SCALE GENOMIC DNA]</scope>
    <source>
        <strain evidence="4">COT-022 OH1391</strain>
    </source>
</reference>
<dbReference type="SUPFAM" id="SSF53067">
    <property type="entry name" value="Actin-like ATPase domain"/>
    <property type="match status" value="2"/>
</dbReference>
<dbReference type="PANTHER" id="PTHR32432">
    <property type="entry name" value="CELL DIVISION PROTEIN FTSA-RELATED"/>
    <property type="match status" value="1"/>
</dbReference>
<accession>A0A0A2G9E9</accession>
<evidence type="ECO:0000259" key="2">
    <source>
        <dbReference type="SMART" id="SM00842"/>
    </source>
</evidence>
<organism evidence="3 4">
    <name type="scientific">Porphyromonas gingivicanis</name>
    <dbReference type="NCBI Taxonomy" id="266762"/>
    <lineage>
        <taxon>Bacteria</taxon>
        <taxon>Pseudomonadati</taxon>
        <taxon>Bacteroidota</taxon>
        <taxon>Bacteroidia</taxon>
        <taxon>Bacteroidales</taxon>
        <taxon>Porphyromonadaceae</taxon>
        <taxon>Porphyromonas</taxon>
    </lineage>
</organism>
<dbReference type="STRING" id="266762.HQ36_00680"/>
<dbReference type="Gene3D" id="3.30.420.40">
    <property type="match status" value="1"/>
</dbReference>
<proteinExistence type="predicted"/>
<feature type="domain" description="SHS2" evidence="2">
    <location>
        <begin position="28"/>
        <end position="219"/>
    </location>
</feature>
<evidence type="ECO:0000313" key="4">
    <source>
        <dbReference type="Proteomes" id="UP000030134"/>
    </source>
</evidence>
<gene>
    <name evidence="3" type="ORF">HQ36_00680</name>
</gene>
<dbReference type="Proteomes" id="UP000030134">
    <property type="component" value="Unassembled WGS sequence"/>
</dbReference>
<dbReference type="eggNOG" id="COG0849">
    <property type="taxonomic scope" value="Bacteria"/>
</dbReference>
<comment type="caution">
    <text evidence="3">The sequence shown here is derived from an EMBL/GenBank/DDBJ whole genome shotgun (WGS) entry which is preliminary data.</text>
</comment>
<dbReference type="EMBL" id="JQZW01000002">
    <property type="protein sequence ID" value="KGN99025.1"/>
    <property type="molecule type" value="Genomic_DNA"/>
</dbReference>
<evidence type="ECO:0000256" key="1">
    <source>
        <dbReference type="SAM" id="MobiDB-lite"/>
    </source>
</evidence>
<dbReference type="RefSeq" id="WP_036882656.1">
    <property type="nucleotide sequence ID" value="NZ_JQZW01000002.1"/>
</dbReference>
<dbReference type="OrthoDB" id="9768127at2"/>
<sequence length="510" mass="57131">MCSWCDAFLYEFLDDLDYSFMPYKSPVYAVINLGSSTISGMVACKDGMGRVIPLGYAEEPSKKSIFHGTVQNIDATGEIITSIIKQLNGCLEENYHIQRVYIGVDCMTLRSHKEKFSHKMNEESTPISQEMLDDFQQRVKEKRYEGREIIHIADPFFTIDSIHTTKPLGVVCRDKFEAHYRLISVRSSIARNIRSVIEDHLHLTLVQILVAPLCESSVVLSPTQKELGCAYINVGGGTTSVAVFLRGCLEQLNVYPFGGINVTKDLTDLKIVEDDAERLKIEHASAMRSSEDRNETVQLLTETSEQPTTYRKIDINNLSSMRMKEIIHNAVAIVGYSEVPKEQLRAGYIFAGGGTKIRNMKELIEMYCSSNYTLIRTIKREIISDEITDLSDSLLYSSDPRFITLLGLALEAQEDCLEVTHKTLSELVESTLEAKSETPSSATSNDGGLFPDSENMEDPNQEIHSETNNGGSRGFSLKKKSKGFLQNVTDKISSLVTPQEEDEETPFGDF</sequence>
<dbReference type="InterPro" id="IPR003494">
    <property type="entry name" value="SHS2_FtsA"/>
</dbReference>